<dbReference type="InterPro" id="IPR043129">
    <property type="entry name" value="ATPase_NBD"/>
</dbReference>
<comment type="caution">
    <text evidence="4">The sequence shown here is derived from an EMBL/GenBank/DDBJ whole genome shotgun (WGS) entry which is preliminary data.</text>
</comment>
<proteinExistence type="inferred from homology"/>
<dbReference type="GO" id="GO:0140662">
    <property type="term" value="F:ATP-dependent protein folding chaperone"/>
    <property type="evidence" value="ECO:0007669"/>
    <property type="project" value="InterPro"/>
</dbReference>
<sequence>MSGGESRNFCIGIDFGTRNSSIACLRGGQAISKTNSSGHVVTPSFVAYTEDEEGQELVLTGASAQSFGRNFPQQTACAIKRVIGSAYADLAKPPLKDTVLSWPFKVVNHESTPTVEIKLENMVIHRTPQQVSAELLKALKADAEAFLKAPATEAVISVPGNLRV</sequence>
<protein>
    <submittedName>
        <fullName evidence="4">HSP70-7</fullName>
    </submittedName>
</protein>
<dbReference type="Proteomes" id="UP000186922">
    <property type="component" value="Unassembled WGS sequence"/>
</dbReference>
<dbReference type="PANTHER" id="PTHR19375">
    <property type="entry name" value="HEAT SHOCK PROTEIN 70KDA"/>
    <property type="match status" value="1"/>
</dbReference>
<dbReference type="AlphaFoldDB" id="A0A1D1VGX8"/>
<evidence type="ECO:0000256" key="3">
    <source>
        <dbReference type="ARBA" id="ARBA00022840"/>
    </source>
</evidence>
<dbReference type="Pfam" id="PF00012">
    <property type="entry name" value="HSP70"/>
    <property type="match status" value="1"/>
</dbReference>
<keyword evidence="2" id="KW-0547">Nucleotide-binding</keyword>
<dbReference type="STRING" id="947166.A0A1D1VGX8"/>
<dbReference type="SUPFAM" id="SSF53067">
    <property type="entry name" value="Actin-like ATPase domain"/>
    <property type="match status" value="1"/>
</dbReference>
<organism evidence="4 5">
    <name type="scientific">Ramazzottius varieornatus</name>
    <name type="common">Water bear</name>
    <name type="synonym">Tardigrade</name>
    <dbReference type="NCBI Taxonomy" id="947166"/>
    <lineage>
        <taxon>Eukaryota</taxon>
        <taxon>Metazoa</taxon>
        <taxon>Ecdysozoa</taxon>
        <taxon>Tardigrada</taxon>
        <taxon>Eutardigrada</taxon>
        <taxon>Parachela</taxon>
        <taxon>Hypsibioidea</taxon>
        <taxon>Ramazzottiidae</taxon>
        <taxon>Ramazzottius</taxon>
    </lineage>
</organism>
<accession>A0A1D1VGX8</accession>
<keyword evidence="5" id="KW-1185">Reference proteome</keyword>
<dbReference type="EMBL" id="BDGG01000006">
    <property type="protein sequence ID" value="GAV00905.1"/>
    <property type="molecule type" value="Genomic_DNA"/>
</dbReference>
<dbReference type="GO" id="GO:0005524">
    <property type="term" value="F:ATP binding"/>
    <property type="evidence" value="ECO:0007669"/>
    <property type="project" value="UniProtKB-KW"/>
</dbReference>
<comment type="similarity">
    <text evidence="1">Belongs to the heat shock protein 70 family.</text>
</comment>
<evidence type="ECO:0000313" key="4">
    <source>
        <dbReference type="EMBL" id="GAV00905.1"/>
    </source>
</evidence>
<gene>
    <name evidence="4" type="primary">RvY_11688-1</name>
    <name evidence="4" type="synonym">RvY_11688.1</name>
    <name evidence="4" type="ORF">RvY_11688</name>
</gene>
<keyword evidence="3" id="KW-0067">ATP-binding</keyword>
<reference evidence="4 5" key="1">
    <citation type="journal article" date="2016" name="Nat. Commun.">
        <title>Extremotolerant tardigrade genome and improved radiotolerance of human cultured cells by tardigrade-unique protein.</title>
        <authorList>
            <person name="Hashimoto T."/>
            <person name="Horikawa D.D."/>
            <person name="Saito Y."/>
            <person name="Kuwahara H."/>
            <person name="Kozuka-Hata H."/>
            <person name="Shin-I T."/>
            <person name="Minakuchi Y."/>
            <person name="Ohishi K."/>
            <person name="Motoyama A."/>
            <person name="Aizu T."/>
            <person name="Enomoto A."/>
            <person name="Kondo K."/>
            <person name="Tanaka S."/>
            <person name="Hara Y."/>
            <person name="Koshikawa S."/>
            <person name="Sagara H."/>
            <person name="Miura T."/>
            <person name="Yokobori S."/>
            <person name="Miyagawa K."/>
            <person name="Suzuki Y."/>
            <person name="Kubo T."/>
            <person name="Oyama M."/>
            <person name="Kohara Y."/>
            <person name="Fujiyama A."/>
            <person name="Arakawa K."/>
            <person name="Katayama T."/>
            <person name="Toyoda A."/>
            <person name="Kunieda T."/>
        </authorList>
    </citation>
    <scope>NUCLEOTIDE SEQUENCE [LARGE SCALE GENOMIC DNA]</scope>
    <source>
        <strain evidence="4 5">YOKOZUNA-1</strain>
    </source>
</reference>
<name>A0A1D1VGX8_RAMVA</name>
<evidence type="ECO:0000256" key="2">
    <source>
        <dbReference type="ARBA" id="ARBA00022741"/>
    </source>
</evidence>
<evidence type="ECO:0000256" key="1">
    <source>
        <dbReference type="ARBA" id="ARBA00007381"/>
    </source>
</evidence>
<dbReference type="OrthoDB" id="6259187at2759"/>
<evidence type="ECO:0000313" key="5">
    <source>
        <dbReference type="Proteomes" id="UP000186922"/>
    </source>
</evidence>
<dbReference type="InterPro" id="IPR013126">
    <property type="entry name" value="Hsp_70_fam"/>
</dbReference>
<dbReference type="Gene3D" id="3.30.420.40">
    <property type="match status" value="1"/>
</dbReference>
<dbReference type="PRINTS" id="PR00301">
    <property type="entry name" value="HEATSHOCK70"/>
</dbReference>